<sequence>MPKEDEVEGHKLKEVKQIQLTTKKSMMRDTSHMKPTAQVHKNNQSFQSKLFNSQRSRRLQNNRDLKDRAKQETQFWEILPYGCQIPSYASQRKIVKREADLNSTEKSTEVEDKSNQQSHSDNGVRSRP</sequence>
<reference evidence="3" key="1">
    <citation type="submission" date="2017-10" db="EMBL/GenBank/DDBJ databases">
        <title>Rapid genome shrinkage in a self-fertile nematode reveals novel sperm competition proteins.</title>
        <authorList>
            <person name="Yin D."/>
            <person name="Schwarz E.M."/>
            <person name="Thomas C.G."/>
            <person name="Felde R.L."/>
            <person name="Korf I.F."/>
            <person name="Cutter A.D."/>
            <person name="Schartner C.M."/>
            <person name="Ralston E.J."/>
            <person name="Meyer B.J."/>
            <person name="Haag E.S."/>
        </authorList>
    </citation>
    <scope>NUCLEOTIDE SEQUENCE [LARGE SCALE GENOMIC DNA]</scope>
    <source>
        <strain evidence="3">JU1422</strain>
    </source>
</reference>
<protein>
    <submittedName>
        <fullName evidence="2">Uncharacterized protein</fullName>
    </submittedName>
</protein>
<dbReference type="EMBL" id="PDUG01000001">
    <property type="protein sequence ID" value="PIC55833.1"/>
    <property type="molecule type" value="Genomic_DNA"/>
</dbReference>
<organism evidence="2 3">
    <name type="scientific">Caenorhabditis nigoni</name>
    <dbReference type="NCBI Taxonomy" id="1611254"/>
    <lineage>
        <taxon>Eukaryota</taxon>
        <taxon>Metazoa</taxon>
        <taxon>Ecdysozoa</taxon>
        <taxon>Nematoda</taxon>
        <taxon>Chromadorea</taxon>
        <taxon>Rhabditida</taxon>
        <taxon>Rhabditina</taxon>
        <taxon>Rhabditomorpha</taxon>
        <taxon>Rhabditoidea</taxon>
        <taxon>Rhabditidae</taxon>
        <taxon>Peloderinae</taxon>
        <taxon>Caenorhabditis</taxon>
    </lineage>
</organism>
<feature type="compositionally biased region" description="Polar residues" evidence="1">
    <location>
        <begin position="39"/>
        <end position="51"/>
    </location>
</feature>
<evidence type="ECO:0000313" key="3">
    <source>
        <dbReference type="Proteomes" id="UP000230233"/>
    </source>
</evidence>
<name>A0A2G5VVN1_9PELO</name>
<comment type="caution">
    <text evidence="2">The sequence shown here is derived from an EMBL/GenBank/DDBJ whole genome shotgun (WGS) entry which is preliminary data.</text>
</comment>
<feature type="region of interest" description="Disordered" evidence="1">
    <location>
        <begin position="99"/>
        <end position="128"/>
    </location>
</feature>
<feature type="region of interest" description="Disordered" evidence="1">
    <location>
        <begin position="23"/>
        <end position="68"/>
    </location>
</feature>
<feature type="compositionally biased region" description="Polar residues" evidence="1">
    <location>
        <begin position="115"/>
        <end position="128"/>
    </location>
</feature>
<accession>A0A2G5VVN1</accession>
<dbReference type="AlphaFoldDB" id="A0A2G5VVN1"/>
<keyword evidence="3" id="KW-1185">Reference proteome</keyword>
<evidence type="ECO:0000256" key="1">
    <source>
        <dbReference type="SAM" id="MobiDB-lite"/>
    </source>
</evidence>
<proteinExistence type="predicted"/>
<evidence type="ECO:0000313" key="2">
    <source>
        <dbReference type="EMBL" id="PIC55833.1"/>
    </source>
</evidence>
<gene>
    <name evidence="2" type="primary">Cnig_chr_I.g944</name>
    <name evidence="2" type="ORF">B9Z55_000944</name>
</gene>
<dbReference type="Proteomes" id="UP000230233">
    <property type="component" value="Chromosome I"/>
</dbReference>